<gene>
    <name evidence="1" type="ORF">OEA41_008215</name>
</gene>
<reference evidence="1" key="1">
    <citation type="submission" date="2022-11" db="EMBL/GenBank/DDBJ databases">
        <title>Chromosomal genome sequence assembly and mating type (MAT) locus characterization of the leprose asexual lichenized fungus Lepraria neglecta (Nyl.) Erichsen.</title>
        <authorList>
            <person name="Allen J.L."/>
            <person name="Pfeffer B."/>
        </authorList>
    </citation>
    <scope>NUCLEOTIDE SEQUENCE</scope>
    <source>
        <strain evidence="1">Allen 5258</strain>
    </source>
</reference>
<evidence type="ECO:0000313" key="1">
    <source>
        <dbReference type="EMBL" id="KAK3176889.1"/>
    </source>
</evidence>
<protein>
    <submittedName>
        <fullName evidence="1">Uncharacterized protein</fullName>
    </submittedName>
</protein>
<dbReference type="AlphaFoldDB" id="A0AAD9ZHS2"/>
<dbReference type="EMBL" id="JASNWA010000004">
    <property type="protein sequence ID" value="KAK3176889.1"/>
    <property type="molecule type" value="Genomic_DNA"/>
</dbReference>
<name>A0AAD9ZHS2_9LECA</name>
<sequence>MYCAEFVVLYEFRSEDIQVIKKLREPLLTKSSCLQSDEAVSNLNLSPIDLVAMILEVETLNLVTAIDIEDDAIRGERSLTRTALNARLVVGHWQSGHWESYWSDRVMIEATVRDLSAALASKQWSKGYAPLAKRLLQEYYTILDRSRSQGEYIREGVQQIHTKASIEETRKGIQQSDSVRR</sequence>
<evidence type="ECO:0000313" key="2">
    <source>
        <dbReference type="Proteomes" id="UP001276659"/>
    </source>
</evidence>
<keyword evidence="2" id="KW-1185">Reference proteome</keyword>
<dbReference type="Proteomes" id="UP001276659">
    <property type="component" value="Unassembled WGS sequence"/>
</dbReference>
<proteinExistence type="predicted"/>
<organism evidence="1 2">
    <name type="scientific">Lepraria neglecta</name>
    <dbReference type="NCBI Taxonomy" id="209136"/>
    <lineage>
        <taxon>Eukaryota</taxon>
        <taxon>Fungi</taxon>
        <taxon>Dikarya</taxon>
        <taxon>Ascomycota</taxon>
        <taxon>Pezizomycotina</taxon>
        <taxon>Lecanoromycetes</taxon>
        <taxon>OSLEUM clade</taxon>
        <taxon>Lecanoromycetidae</taxon>
        <taxon>Lecanorales</taxon>
        <taxon>Lecanorineae</taxon>
        <taxon>Stereocaulaceae</taxon>
        <taxon>Lepraria</taxon>
    </lineage>
</organism>
<accession>A0AAD9ZHS2</accession>
<comment type="caution">
    <text evidence="1">The sequence shown here is derived from an EMBL/GenBank/DDBJ whole genome shotgun (WGS) entry which is preliminary data.</text>
</comment>